<dbReference type="Pfam" id="PF17779">
    <property type="entry name" value="WHD_NOD2"/>
    <property type="match status" value="1"/>
</dbReference>
<feature type="compositionally biased region" description="Basic and acidic residues" evidence="7">
    <location>
        <begin position="98"/>
        <end position="119"/>
    </location>
</feature>
<dbReference type="SUPFAM" id="SSF49899">
    <property type="entry name" value="Concanavalin A-like lectins/glucanases"/>
    <property type="match status" value="2"/>
</dbReference>
<feature type="compositionally biased region" description="Basic and acidic residues" evidence="7">
    <location>
        <begin position="1769"/>
        <end position="1789"/>
    </location>
</feature>
<dbReference type="GeneID" id="117541890"/>
<dbReference type="Gene3D" id="3.40.50.300">
    <property type="entry name" value="P-loop containing nucleotide triphosphate hydrolases"/>
    <property type="match status" value="3"/>
</dbReference>
<dbReference type="GO" id="GO:0005737">
    <property type="term" value="C:cytoplasm"/>
    <property type="evidence" value="ECO:0007669"/>
    <property type="project" value="UniProtKB-SubCell"/>
</dbReference>
<keyword evidence="3" id="KW-0433">Leucine-rich repeat</keyword>
<dbReference type="SMART" id="SM00589">
    <property type="entry name" value="PRY"/>
    <property type="match status" value="1"/>
</dbReference>
<dbReference type="InterPro" id="IPR051261">
    <property type="entry name" value="NLR"/>
</dbReference>
<dbReference type="SUPFAM" id="SSF52047">
    <property type="entry name" value="RNI-like"/>
    <property type="match status" value="1"/>
</dbReference>
<feature type="compositionally biased region" description="Basic and acidic residues" evidence="7">
    <location>
        <begin position="238"/>
        <end position="259"/>
    </location>
</feature>
<dbReference type="InterPro" id="IPR001611">
    <property type="entry name" value="Leu-rich_rpt"/>
</dbReference>
<dbReference type="Pfam" id="PF05729">
    <property type="entry name" value="NACHT"/>
    <property type="match status" value="3"/>
</dbReference>
<comment type="subcellular location">
    <subcellularLocation>
        <location evidence="1">Cytoplasm</location>
    </subcellularLocation>
</comment>
<dbReference type="InterPro" id="IPR001870">
    <property type="entry name" value="B30.2/SPRY"/>
</dbReference>
<evidence type="ECO:0000313" key="11">
    <source>
        <dbReference type="RefSeq" id="XP_034065067.1"/>
    </source>
</evidence>
<protein>
    <submittedName>
        <fullName evidence="11 12">Uncharacterized protein LOC117541890 isoform X1</fullName>
    </submittedName>
</protein>
<evidence type="ECO:0000256" key="6">
    <source>
        <dbReference type="ARBA" id="ARBA00022840"/>
    </source>
</evidence>
<feature type="compositionally biased region" description="Basic and acidic residues" evidence="7">
    <location>
        <begin position="1979"/>
        <end position="2027"/>
    </location>
</feature>
<feature type="compositionally biased region" description="Basic and acidic residues" evidence="7">
    <location>
        <begin position="273"/>
        <end position="287"/>
    </location>
</feature>
<feature type="compositionally biased region" description="Basic and acidic residues" evidence="7">
    <location>
        <begin position="1945"/>
        <end position="1964"/>
    </location>
</feature>
<keyword evidence="6" id="KW-0067">ATP-binding</keyword>
<feature type="compositionally biased region" description="Basic and acidic residues" evidence="7">
    <location>
        <begin position="381"/>
        <end position="402"/>
    </location>
</feature>
<dbReference type="PANTHER" id="PTHR24106">
    <property type="entry name" value="NACHT, LRR AND CARD DOMAINS-CONTAINING"/>
    <property type="match status" value="1"/>
</dbReference>
<dbReference type="InterPro" id="IPR032675">
    <property type="entry name" value="LRR_dom_sf"/>
</dbReference>
<evidence type="ECO:0000313" key="13">
    <source>
        <dbReference type="RefSeq" id="XP_034065070.1"/>
    </source>
</evidence>
<feature type="domain" description="NACHT" evidence="9">
    <location>
        <begin position="747"/>
        <end position="892"/>
    </location>
</feature>
<dbReference type="InterPro" id="IPR027417">
    <property type="entry name" value="P-loop_NTPase"/>
</dbReference>
<feature type="compositionally biased region" description="Polar residues" evidence="7">
    <location>
        <begin position="2181"/>
        <end position="2194"/>
    </location>
</feature>
<feature type="compositionally biased region" description="Basic and acidic residues" evidence="7">
    <location>
        <begin position="203"/>
        <end position="224"/>
    </location>
</feature>
<evidence type="ECO:0000313" key="14">
    <source>
        <dbReference type="RefSeq" id="XP_034065071.1"/>
    </source>
</evidence>
<reference evidence="11 12" key="1">
    <citation type="submission" date="2025-04" db="UniProtKB">
        <authorList>
            <consortium name="RefSeq"/>
        </authorList>
    </citation>
    <scope>IDENTIFICATION</scope>
</reference>
<dbReference type="RefSeq" id="XP_034065067.1">
    <property type="nucleotide sequence ID" value="XM_034209176.1"/>
</dbReference>
<feature type="compositionally biased region" description="Basic and acidic residues" evidence="7">
    <location>
        <begin position="28"/>
        <end position="49"/>
    </location>
</feature>
<evidence type="ECO:0000256" key="2">
    <source>
        <dbReference type="ARBA" id="ARBA00022490"/>
    </source>
</evidence>
<feature type="compositionally biased region" description="Basic and acidic residues" evidence="7">
    <location>
        <begin position="416"/>
        <end position="430"/>
    </location>
</feature>
<evidence type="ECO:0000259" key="9">
    <source>
        <dbReference type="PROSITE" id="PS50837"/>
    </source>
</evidence>
<evidence type="ECO:0000256" key="1">
    <source>
        <dbReference type="ARBA" id="ARBA00004496"/>
    </source>
</evidence>
<dbReference type="Pfam" id="PF13516">
    <property type="entry name" value="LRR_6"/>
    <property type="match status" value="3"/>
</dbReference>
<dbReference type="InterPro" id="IPR041267">
    <property type="entry name" value="NLRP_HD2"/>
</dbReference>
<feature type="compositionally biased region" description="Basic and acidic residues" evidence="7">
    <location>
        <begin position="2039"/>
        <end position="2054"/>
    </location>
</feature>
<feature type="compositionally biased region" description="Basic and acidic residues" evidence="7">
    <location>
        <begin position="1801"/>
        <end position="1816"/>
    </location>
</feature>
<dbReference type="InterPro" id="IPR043136">
    <property type="entry name" value="B30.2/SPRY_sf"/>
</dbReference>
<dbReference type="Pfam" id="PF14484">
    <property type="entry name" value="FISNA"/>
    <property type="match status" value="1"/>
</dbReference>
<feature type="compositionally biased region" description="Basic and acidic residues" evidence="7">
    <location>
        <begin position="1838"/>
        <end position="1935"/>
    </location>
</feature>
<dbReference type="PROSITE" id="PS51450">
    <property type="entry name" value="LRR"/>
    <property type="match status" value="1"/>
</dbReference>
<dbReference type="Proteomes" id="UP000515161">
    <property type="component" value="Unplaced"/>
</dbReference>
<feature type="region of interest" description="Disordered" evidence="7">
    <location>
        <begin position="1"/>
        <end position="486"/>
    </location>
</feature>
<feature type="compositionally biased region" description="Low complexity" evidence="7">
    <location>
        <begin position="2028"/>
        <end position="2038"/>
    </location>
</feature>
<keyword evidence="5" id="KW-0547">Nucleotide-binding</keyword>
<dbReference type="RefSeq" id="XP_034065070.1">
    <property type="nucleotide sequence ID" value="XM_034209179.1"/>
</dbReference>
<dbReference type="SMART" id="SM01288">
    <property type="entry name" value="FISNA"/>
    <property type="match status" value="1"/>
</dbReference>
<dbReference type="Gene3D" id="2.60.120.920">
    <property type="match status" value="2"/>
</dbReference>
<accession>A0A6P8TLY7</accession>
<evidence type="ECO:0000256" key="3">
    <source>
        <dbReference type="ARBA" id="ARBA00022614"/>
    </source>
</evidence>
<feature type="domain" description="B30.2/SPRY" evidence="8">
    <location>
        <begin position="2145"/>
        <end position="2336"/>
    </location>
</feature>
<evidence type="ECO:0000256" key="4">
    <source>
        <dbReference type="ARBA" id="ARBA00022737"/>
    </source>
</evidence>
<dbReference type="Pfam" id="PF17776">
    <property type="entry name" value="NLRC4_HD2"/>
    <property type="match status" value="1"/>
</dbReference>
<dbReference type="OrthoDB" id="120976at2759"/>
<dbReference type="InterPro" id="IPR041075">
    <property type="entry name" value="NOD1/2_WH"/>
</dbReference>
<keyword evidence="2" id="KW-0963">Cytoplasm</keyword>
<feature type="compositionally biased region" description="Basic and acidic residues" evidence="7">
    <location>
        <begin position="168"/>
        <end position="189"/>
    </location>
</feature>
<dbReference type="KEGG" id="gacu:117541890"/>
<dbReference type="InterPro" id="IPR013320">
    <property type="entry name" value="ConA-like_dom_sf"/>
</dbReference>
<dbReference type="Gene3D" id="3.80.10.10">
    <property type="entry name" value="Ribonuclease Inhibitor"/>
    <property type="match status" value="1"/>
</dbReference>
<feature type="region of interest" description="Disordered" evidence="7">
    <location>
        <begin position="1769"/>
        <end position="2275"/>
    </location>
</feature>
<feature type="compositionally biased region" description="Polar residues" evidence="7">
    <location>
        <begin position="1"/>
        <end position="10"/>
    </location>
</feature>
<feature type="compositionally biased region" description="Basic and acidic residues" evidence="7">
    <location>
        <begin position="2161"/>
        <end position="2180"/>
    </location>
</feature>
<dbReference type="InterPro" id="IPR006574">
    <property type="entry name" value="PRY"/>
</dbReference>
<feature type="compositionally biased region" description="Basic and acidic residues" evidence="7">
    <location>
        <begin position="133"/>
        <end position="147"/>
    </location>
</feature>
<keyword evidence="10" id="KW-1185">Reference proteome</keyword>
<evidence type="ECO:0000313" key="10">
    <source>
        <dbReference type="Proteomes" id="UP000515161"/>
    </source>
</evidence>
<keyword evidence="4" id="KW-0677">Repeat</keyword>
<gene>
    <name evidence="11 12 13 14 15" type="primary">LOC117541890</name>
</gene>
<dbReference type="Pfam" id="PF00622">
    <property type="entry name" value="SPRY"/>
    <property type="match status" value="1"/>
</dbReference>
<dbReference type="PROSITE" id="PS50188">
    <property type="entry name" value="B302_SPRY"/>
    <property type="match status" value="1"/>
</dbReference>
<sequence length="2336" mass="264938">MSQAEDTSTDQQERPVSPAPSDLSMKSDWSKEDPLHFRKREPGLLEPERPVSPAPSDLSMKSDWSKEDPLNFREREPGLLGQERPVSPAPSDLSMKSDWSKEDPLNFRKREPGLLEPERPVSPAPSDLSMKSDWSKEDPLNFREREPGLLGQERPVSPAPSDLSMKSDWSKEDPINFRKREPGLLEPERPVSPAPSDLSMKSDWSKEDPLNFREREPDLLEPERPVSPAPSDLSMKSDWSKEDPLNFRKREPGLLEPERPVSPAPSDLSMKSDWSKEDPLNFREREPGLLGQERPVSPAPSDLSMKSDWSKEDPINFRKREPGLLEPERPVSPAPSDLSMKSDWSKEDPLNFREREPESNILLGQERPVSPAPSDLSMKSDWSKEDPLNFRKREPGLLEPERPVSPAPSDLSMKSDWSKEDPLNFREREPGLLGQERPVSPASTNIVGDDPLDLMPKQSSASNTTSKDEQDRRKVKDKQHKLKEDLKKRIGKLHEKELKVTDTELYEIPAEKDKDPKAQTFDTLFQKSKKEKVRTVLMTGVAGIGKTFQKNVFMVDWAKERSNKNIDFIVSLNFSKLNSMSAQSLKQLIGNSLKVEKHGDYKFDECKLVFVLDGLEKCELPLDFAKNMDLKDIEEQASMDLLLTNLIKGNLLPSAHLWILSQPSGVDKIPPEYIQRVTECQENLKRRQKLASALRGRLLEEASPYEHVNPPNQKNTEHIIREVNGESVKRVKAVSDIFKEEDGKTIRTVLTTGESEIGKSLCVQKFIREWAKNDNGYFTWFKALWAKAQAKEVDVIFPLNILKLQTIRNNETSLMELLYDFVKETKENVISNIEQFKVLFVLDGFDAYQPPLDFDNNDKVTDVRERASVDVLLTNLIKGNLFPSARLWITSRLKLPDACVHRTTEIRCKPDAASHQTLKTQLKEQFTHVSEGIDKQKTSALLNAIYTDLYIIEGERGEIHSQHEVKQVQDAKFKPVTQETSIKYHDILKSAAGENRPIRTVLTLGLAGIGKTFATKKYMLDWAEGKANGEIFFIFPLSFRELNLRKKEEHTLEELIFQFCPGMKTSEIKDYDKYSILIVLDGLDECRLELDFKNAVFCTEVSKRTSVSVLLTNLIQGNLLSKAQIWITSRPAAANHIPADKVDRVTEVRGFNDEQKEEYFRKRFSDKDLAEKILLHVKKSRSLYIMCHIPVFCWITASVLEDVVRETEKEGERAKTNEDRMPKTLTDMYIYFLLLQCKQANVKYASDEAGDNSKTDSCWNARNKETIISLGKVAFEGLRERNLLFDEQKLKEDEVNIQETAVFSGLFTQIFKEGCGLYPQKMFCFVHLSIQEFLAALYVFQIFNNTGENLLSLPNPTDKDMPEGFYTTAIDKALDSENGDWDLFLRFLLGLSLETNQSLVQELLRKTEYNVQTNKETIGYIKEKIKDEKTHADKKCNLFYCLNELNDHSLVEEVKKYLCSESVTFEDFTTSQWSALTFVLLTSDERLDVFDLKKYLKSETVLLGMLPVVKVSQTALLSWCTLSEDSCRGLSSLVLSSPSNNLTELNLSHNDLHDSGVEMLAEGLKSMHCKLEILKLSGCQVTEKGCSFLASAIQSKKPSLKHLDLSYNHPGDNGRRLLSEIYEDPDSKLKTLCLDHCGAHRMKTGLKKYGADLKLDENTASKRLILSEENRKVKTVRMVKEKVERPEHKDRFMRSQVICGEGMQGLCYWEVEWEGRVGIAVTYEAVGRGWDRSGGLGCNEMSWSLLCSRTQYHSIHGKTWKLIEPNNEKTSKDITSKDGKTSKDRKTSKDGNTSKYGKTSTDFKFKDGKTTKDGNISKDGNTFKNIMSKNGKTSSDGKMSKDIASKDEKTSRDTESKDEKTSRDTEFKDEKTSKDTESKDEKTSRDTESKDEKTSKDTESKDEKTSKDTESKDEKTSKDTESKDGKTSRDRKTTKDGNTSKYGKNSKDFKFKDGKTTEDGKTSKDGNTFKNGKTSSDGKTSKAEKTSKDPESKDEKTSRDPEFKDGKTSKDLKFKGGKTTKDGKTSKDGNTSKYGKTSTDFKFKDGKTTKDGNISKDGNTFKNIKSNHGKTSSDGKMSKDIASKDEKTSRDTEFKDEKTSRDTESKDEKTSKDTESKDEKTSKDTEAKDGKTSKDTESKDGKTSRDRKTTKDGNTSKYGKNSKDFKFKDGKTTEDGKTSKDGNTFKNGKTSSDGKTSKAEKTSKDPESKDEKTSRDPEFKDGKTSKDLKFKGGKTTKDGKTSKDGKTFKNGKTSKDLESKDGKTSKDTEPKDGTMSKLPLYKRIAVFLDWEAGTLTYYGVTQEKLSLIHTFHARFTEPLFPCFWFQKGSVTLCKID</sequence>
<feature type="compositionally biased region" description="Basic and acidic residues" evidence="7">
    <location>
        <begin position="308"/>
        <end position="329"/>
    </location>
</feature>
<evidence type="ECO:0000313" key="12">
    <source>
        <dbReference type="RefSeq" id="XP_034065068.1"/>
    </source>
</evidence>
<dbReference type="PROSITE" id="PS50837">
    <property type="entry name" value="NACHT"/>
    <property type="match status" value="2"/>
</dbReference>
<evidence type="ECO:0000256" key="7">
    <source>
        <dbReference type="SAM" id="MobiDB-lite"/>
    </source>
</evidence>
<dbReference type="FunFam" id="3.40.50.300:FF:001524">
    <property type="entry name" value="Si:dkey-126g1.7"/>
    <property type="match status" value="1"/>
</dbReference>
<feature type="compositionally biased region" description="Polar residues" evidence="7">
    <location>
        <begin position="1818"/>
        <end position="1837"/>
    </location>
</feature>
<dbReference type="RefSeq" id="XP_034065071.1">
    <property type="nucleotide sequence ID" value="XM_034209180.1"/>
</dbReference>
<dbReference type="InterPro" id="IPR003877">
    <property type="entry name" value="SPRY_dom"/>
</dbReference>
<dbReference type="GO" id="GO:0005524">
    <property type="term" value="F:ATP binding"/>
    <property type="evidence" value="ECO:0007669"/>
    <property type="project" value="UniProtKB-KW"/>
</dbReference>
<dbReference type="RefSeq" id="XP_034065068.1">
    <property type="nucleotide sequence ID" value="XM_034209177.1"/>
</dbReference>
<feature type="compositionally biased region" description="Basic and acidic residues" evidence="7">
    <location>
        <begin position="63"/>
        <end position="77"/>
    </location>
</feature>
<dbReference type="InterPro" id="IPR029495">
    <property type="entry name" value="NACHT-assoc"/>
</dbReference>
<feature type="compositionally biased region" description="Polar residues" evidence="7">
    <location>
        <begin position="1965"/>
        <end position="1978"/>
    </location>
</feature>
<dbReference type="InterPro" id="IPR007111">
    <property type="entry name" value="NACHT_NTPase"/>
</dbReference>
<evidence type="ECO:0000259" key="8">
    <source>
        <dbReference type="PROSITE" id="PS50188"/>
    </source>
</evidence>
<feature type="compositionally biased region" description="Basic and acidic residues" evidence="7">
    <location>
        <begin position="2071"/>
        <end position="2151"/>
    </location>
</feature>
<feature type="compositionally biased region" description="Polar residues" evidence="7">
    <location>
        <begin position="2056"/>
        <end position="2070"/>
    </location>
</feature>
<dbReference type="RefSeq" id="XP_034065072.1">
    <property type="nucleotide sequence ID" value="XM_034209181.1"/>
</dbReference>
<feature type="domain" description="NACHT" evidence="9">
    <location>
        <begin position="999"/>
        <end position="1133"/>
    </location>
</feature>
<name>A0A6P8TLY7_GYMAC</name>
<organism evidence="10 12">
    <name type="scientific">Gymnodraco acuticeps</name>
    <name type="common">Antarctic dragonfish</name>
    <dbReference type="NCBI Taxonomy" id="8218"/>
    <lineage>
        <taxon>Eukaryota</taxon>
        <taxon>Metazoa</taxon>
        <taxon>Chordata</taxon>
        <taxon>Craniata</taxon>
        <taxon>Vertebrata</taxon>
        <taxon>Euteleostomi</taxon>
        <taxon>Actinopterygii</taxon>
        <taxon>Neopterygii</taxon>
        <taxon>Teleostei</taxon>
        <taxon>Neoteleostei</taxon>
        <taxon>Acanthomorphata</taxon>
        <taxon>Eupercaria</taxon>
        <taxon>Perciformes</taxon>
        <taxon>Notothenioidei</taxon>
        <taxon>Bathydraconidae</taxon>
        <taxon>Gymnodraco</taxon>
    </lineage>
</organism>
<dbReference type="SMART" id="SM00368">
    <property type="entry name" value="LRR_RI"/>
    <property type="match status" value="3"/>
</dbReference>
<evidence type="ECO:0000313" key="15">
    <source>
        <dbReference type="RefSeq" id="XP_034065072.1"/>
    </source>
</evidence>
<dbReference type="SMART" id="SM00449">
    <property type="entry name" value="SPRY"/>
    <property type="match status" value="1"/>
</dbReference>
<feature type="compositionally biased region" description="Basic and acidic residues" evidence="7">
    <location>
        <begin position="343"/>
        <end position="358"/>
    </location>
</feature>
<proteinExistence type="predicted"/>
<evidence type="ECO:0000256" key="5">
    <source>
        <dbReference type="ARBA" id="ARBA00022741"/>
    </source>
</evidence>
<feature type="compositionally biased region" description="Basic and acidic residues" evidence="7">
    <location>
        <begin position="2195"/>
        <end position="2274"/>
    </location>
</feature>